<feature type="domain" description="DUF374" evidence="1">
    <location>
        <begin position="66"/>
        <end position="138"/>
    </location>
</feature>
<reference evidence="2 3" key="5">
    <citation type="journal article" date="2010" name="Appl. Environ. Microbiol.">
        <title>phrR-like gene praR of Azorhizobium caulinodans ORS571 is essential for symbiosis with Sesbania rostrata and is involved in expression of reb genes.</title>
        <authorList>
            <person name="Akiba N."/>
            <person name="Aono T."/>
            <person name="Toyazaki H."/>
            <person name="Sato S."/>
            <person name="Oyaizu H."/>
        </authorList>
    </citation>
    <scope>NUCLEOTIDE SEQUENCE [LARGE SCALE GENOMIC DNA]</scope>
    <source>
        <strain evidence="3">ATCC 43989 / DSM 5975 / JCM 20966 / LMG 6465 / NBRC 14845 / NCIMB 13405 / ORS 571</strain>
    </source>
</reference>
<dbReference type="EMBL" id="AP009384">
    <property type="protein sequence ID" value="BAF88379.1"/>
    <property type="molecule type" value="Genomic_DNA"/>
</dbReference>
<dbReference type="KEGG" id="azc:AZC_2381"/>
<reference evidence="2 3" key="1">
    <citation type="journal article" date="2007" name="Appl. Environ. Microbiol.">
        <title>Rhizobial factors required for stem nodule maturation and maintenance in Sesbania rostrata-Azorhizobium caulinodans ORS571 symbiosis.</title>
        <authorList>
            <person name="Suzuki S."/>
            <person name="Aono T."/>
            <person name="Lee KB."/>
            <person name="Suzuki T."/>
            <person name="Liu CT."/>
            <person name="Miwa H."/>
            <person name="Wakao S."/>
            <person name="Iki T."/>
            <person name="Oyaizu H."/>
        </authorList>
    </citation>
    <scope>NUCLEOTIDE SEQUENCE [LARGE SCALE GENOMIC DNA]</scope>
    <source>
        <strain evidence="3">ATCC 43989 / DSM 5975 / JCM 20966 / LMG 6465 / NBRC 14845 / NCIMB 13405 / ORS 571</strain>
    </source>
</reference>
<protein>
    <recommendedName>
        <fullName evidence="1">DUF374 domain-containing protein</fullName>
    </recommendedName>
</protein>
<dbReference type="InterPro" id="IPR007172">
    <property type="entry name" value="DUF374"/>
</dbReference>
<dbReference type="RefSeq" id="WP_012170907.1">
    <property type="nucleotide sequence ID" value="NC_009937.1"/>
</dbReference>
<evidence type="ECO:0000313" key="2">
    <source>
        <dbReference type="EMBL" id="BAF88379.1"/>
    </source>
</evidence>
<dbReference type="eggNOG" id="COG2121">
    <property type="taxonomic scope" value="Bacteria"/>
</dbReference>
<organism evidence="2 3">
    <name type="scientific">Azorhizobium caulinodans (strain ATCC 43989 / DSM 5975 / JCM 20966 / LMG 6465 / NBRC 14845 / NCIMB 13405 / ORS 571)</name>
    <dbReference type="NCBI Taxonomy" id="438753"/>
    <lineage>
        <taxon>Bacteria</taxon>
        <taxon>Pseudomonadati</taxon>
        <taxon>Pseudomonadota</taxon>
        <taxon>Alphaproteobacteria</taxon>
        <taxon>Hyphomicrobiales</taxon>
        <taxon>Xanthobacteraceae</taxon>
        <taxon>Azorhizobium</taxon>
    </lineage>
</organism>
<dbReference type="Proteomes" id="UP000000270">
    <property type="component" value="Chromosome"/>
</dbReference>
<dbReference type="STRING" id="438753.AZC_2381"/>
<reference evidence="2 3" key="6">
    <citation type="journal article" date="2011" name="Appl. Environ. Microbiol.">
        <title>Involvement of the azorhizobial chromosome partition gene (parA) in the onset of bacteroid differentiation during Sesbania rostrata stem nodule development.</title>
        <authorList>
            <person name="Liu CT."/>
            <person name="Lee KB."/>
            <person name="Wang YS."/>
            <person name="Peng MH."/>
            <person name="Lee KT."/>
            <person name="Suzuki S."/>
            <person name="Suzuki T."/>
            <person name="Oyaizu H."/>
        </authorList>
    </citation>
    <scope>NUCLEOTIDE SEQUENCE [LARGE SCALE GENOMIC DNA]</scope>
    <source>
        <strain evidence="3">ATCC 43989 / DSM 5975 / JCM 20966 / LMG 6465 / NBRC 14845 / NCIMB 13405 / ORS 571</strain>
    </source>
</reference>
<dbReference type="HOGENOM" id="CLU_086327_1_1_5"/>
<reference evidence="2 3" key="3">
    <citation type="journal article" date="2008" name="BMC Genomics">
        <title>The genome of the versatile nitrogen fixer Azorhizobium caulinodans ORS571.</title>
        <authorList>
            <person name="Lee KB."/>
            <person name="Backer P.D."/>
            <person name="Aono T."/>
            <person name="Liu CT."/>
            <person name="Suzuki S."/>
            <person name="Suzuki T."/>
            <person name="Kaneko T."/>
            <person name="Yamada M."/>
            <person name="Tabata S."/>
            <person name="Kupfer D.M."/>
            <person name="Najar F.Z."/>
            <person name="Wiley G.B."/>
            <person name="Roe B."/>
            <person name="Binnewies T.T."/>
            <person name="Ussery D.W."/>
            <person name="D'Haeze W."/>
            <person name="Herder J.D."/>
            <person name="Gevers D."/>
            <person name="Vereecke D."/>
            <person name="Holsters M."/>
            <person name="Oyaizu H."/>
        </authorList>
    </citation>
    <scope>NUCLEOTIDE SEQUENCE [LARGE SCALE GENOMIC DNA]</scope>
    <source>
        <strain evidence="3">ATCC 43989 / DSM 5975 / JCM 20966 / LMG 6465 / NBRC 14845 / NCIMB 13405 / ORS 571</strain>
    </source>
</reference>
<evidence type="ECO:0000259" key="1">
    <source>
        <dbReference type="Pfam" id="PF04028"/>
    </source>
</evidence>
<reference evidence="3" key="2">
    <citation type="submission" date="2007-04" db="EMBL/GenBank/DDBJ databases">
        <title>Complete genome sequence of the nitrogen-fixing bacterium Azorhizobium caulinodans ORS571.</title>
        <authorList>
            <person name="Lee K.B."/>
            <person name="Backer P.D."/>
            <person name="Aono T."/>
            <person name="Liu C.T."/>
            <person name="Suzuki S."/>
            <person name="Suzuki T."/>
            <person name="Kaneko T."/>
            <person name="Yamada M."/>
            <person name="Tabata S."/>
            <person name="Kupfer D.M."/>
            <person name="Najar F.Z."/>
            <person name="Wiley G.B."/>
            <person name="Roe B."/>
            <person name="Binnewies T."/>
            <person name="Ussery D."/>
            <person name="Vereecke D."/>
            <person name="Gevers D."/>
            <person name="Holsters M."/>
            <person name="Oyaizu H."/>
        </authorList>
    </citation>
    <scope>NUCLEOTIDE SEQUENCE [LARGE SCALE GENOMIC DNA]</scope>
    <source>
        <strain evidence="3">ATCC 43989 / DSM 5975 / JCM 20966 / LMG 6465 / NBRC 14845 / NCIMB 13405 / ORS 571</strain>
    </source>
</reference>
<dbReference type="Pfam" id="PF04028">
    <property type="entry name" value="DUF374"/>
    <property type="match status" value="1"/>
</dbReference>
<evidence type="ECO:0000313" key="3">
    <source>
        <dbReference type="Proteomes" id="UP000000270"/>
    </source>
</evidence>
<proteinExistence type="predicted"/>
<keyword evidence="3" id="KW-1185">Reference proteome</keyword>
<accession>A8I697</accession>
<reference evidence="2 3" key="4">
    <citation type="journal article" date="2009" name="Appl. Environ. Microbiol.">
        <title>Comparative genome-wide transcriptional profiling of Azorhizobium caulinodans ORS571 grown under free-living and symbiotic conditions.</title>
        <authorList>
            <person name="Tsukada S."/>
            <person name="Aono T."/>
            <person name="Akiba N."/>
            <person name="Lee KB."/>
            <person name="Liu CT."/>
            <person name="Toyazaki H."/>
            <person name="Oyaizu H."/>
        </authorList>
    </citation>
    <scope>NUCLEOTIDE SEQUENCE [LARGE SCALE GENOMIC DNA]</scope>
    <source>
        <strain evidence="3">ATCC 43989 / DSM 5975 / JCM 20966 / LMG 6465 / NBRC 14845 / NCIMB 13405 / ORS 571</strain>
    </source>
</reference>
<sequence>MWRRIRTNRGVQVALGTTFAYYFKAVAHTTRFVVEPADIYARIEENLPLIMTFWHGQHFLTPFVMKPHHKAKVLISRHADAEINAIAAEKLGVGTIRGSGATSPRDFHRKGGVSATYALIDTLAEGINVAMTADVPKIARHVGKGVVVVARHSGRPIVPIAMATSNRITLKSWDKASLNLPFSRGAAVAAAPIWVPRDADDAAIEAARLLVQRRLEAATARAEALVGRGSAPALIDGRAPGEAAR</sequence>
<dbReference type="AlphaFoldDB" id="A8I697"/>
<gene>
    <name evidence="2" type="ordered locus">AZC_2381</name>
</gene>
<name>A8I697_AZOC5</name>